<evidence type="ECO:0000256" key="1">
    <source>
        <dbReference type="SAM" id="MobiDB-lite"/>
    </source>
</evidence>
<feature type="region of interest" description="Disordered" evidence="1">
    <location>
        <begin position="69"/>
        <end position="114"/>
    </location>
</feature>
<keyword evidence="3" id="KW-1185">Reference proteome</keyword>
<feature type="compositionally biased region" description="Polar residues" evidence="1">
    <location>
        <begin position="71"/>
        <end position="82"/>
    </location>
</feature>
<accession>A0A9N8HLG6</accession>
<protein>
    <submittedName>
        <fullName evidence="2">Uncharacterized protein</fullName>
    </submittedName>
</protein>
<gene>
    <name evidence="2" type="ORF">SEMRO_914_G219590.1</name>
</gene>
<proteinExistence type="predicted"/>
<sequence>MFLKDNSMNSSSKRSQSSSVRSSTGSMRSSKTQGEAVAARMQQMNSHDMIAMLEMYAQQDNGEVAFEAFQTLKNSESPATTPSSSSKSSRKSDKKRLMQGKRPVWPAFGRTHTS</sequence>
<dbReference type="EMBL" id="CAICTM010000912">
    <property type="protein sequence ID" value="CAB9518201.1"/>
    <property type="molecule type" value="Genomic_DNA"/>
</dbReference>
<dbReference type="Proteomes" id="UP001153069">
    <property type="component" value="Unassembled WGS sequence"/>
</dbReference>
<feature type="region of interest" description="Disordered" evidence="1">
    <location>
        <begin position="1"/>
        <end position="42"/>
    </location>
</feature>
<organism evidence="2 3">
    <name type="scientific">Seminavis robusta</name>
    <dbReference type="NCBI Taxonomy" id="568900"/>
    <lineage>
        <taxon>Eukaryota</taxon>
        <taxon>Sar</taxon>
        <taxon>Stramenopiles</taxon>
        <taxon>Ochrophyta</taxon>
        <taxon>Bacillariophyta</taxon>
        <taxon>Bacillariophyceae</taxon>
        <taxon>Bacillariophycidae</taxon>
        <taxon>Naviculales</taxon>
        <taxon>Naviculaceae</taxon>
        <taxon>Seminavis</taxon>
    </lineage>
</organism>
<feature type="compositionally biased region" description="Low complexity" evidence="1">
    <location>
        <begin position="1"/>
        <end position="33"/>
    </location>
</feature>
<name>A0A9N8HLG6_9STRA</name>
<feature type="compositionally biased region" description="Basic residues" evidence="1">
    <location>
        <begin position="88"/>
        <end position="99"/>
    </location>
</feature>
<comment type="caution">
    <text evidence="2">The sequence shown here is derived from an EMBL/GenBank/DDBJ whole genome shotgun (WGS) entry which is preliminary data.</text>
</comment>
<evidence type="ECO:0000313" key="3">
    <source>
        <dbReference type="Proteomes" id="UP001153069"/>
    </source>
</evidence>
<reference evidence="2" key="1">
    <citation type="submission" date="2020-06" db="EMBL/GenBank/DDBJ databases">
        <authorList>
            <consortium name="Plant Systems Biology data submission"/>
        </authorList>
    </citation>
    <scope>NUCLEOTIDE SEQUENCE</scope>
    <source>
        <strain evidence="2">D6</strain>
    </source>
</reference>
<dbReference type="AlphaFoldDB" id="A0A9N8HLG6"/>
<evidence type="ECO:0000313" key="2">
    <source>
        <dbReference type="EMBL" id="CAB9518201.1"/>
    </source>
</evidence>